<dbReference type="AlphaFoldDB" id="A0AAQ4QPX8"/>
<evidence type="ECO:0000313" key="3">
    <source>
        <dbReference type="Proteomes" id="UP000007635"/>
    </source>
</evidence>
<keyword evidence="3" id="KW-1185">Reference proteome</keyword>
<dbReference type="SUPFAM" id="SSF50353">
    <property type="entry name" value="Cytokine"/>
    <property type="match status" value="1"/>
</dbReference>
<reference evidence="2" key="3">
    <citation type="submission" date="2025-09" db="UniProtKB">
        <authorList>
            <consortium name="Ensembl"/>
        </authorList>
    </citation>
    <scope>IDENTIFICATION</scope>
</reference>
<reference evidence="2" key="2">
    <citation type="submission" date="2025-08" db="UniProtKB">
        <authorList>
            <consortium name="Ensembl"/>
        </authorList>
    </citation>
    <scope>IDENTIFICATION</scope>
</reference>
<dbReference type="GeneTree" id="ENSGT00940000170783"/>
<name>A0AAQ4QPX8_GASAC</name>
<proteinExistence type="predicted"/>
<reference evidence="2 3" key="1">
    <citation type="journal article" date="2021" name="G3 (Bethesda)">
        <title>Improved contiguity of the threespine stickleback genome using long-read sequencing.</title>
        <authorList>
            <person name="Nath S."/>
            <person name="Shaw D.E."/>
            <person name="White M.A."/>
        </authorList>
    </citation>
    <scope>NUCLEOTIDE SEQUENCE [LARGE SCALE GENOMIC DNA]</scope>
    <source>
        <strain evidence="2 3">Lake Benthic</strain>
    </source>
</reference>
<dbReference type="InterPro" id="IPR008996">
    <property type="entry name" value="IL1/FGF"/>
</dbReference>
<sequence>MKFSFVCFILYSSSSNDTGCESRCFNMTEVREEIVRLDEGLELQVSRDPRTLQMVTTVVMAVTRMKRSLGHRRLSSDALCSAIMESLVTETVVTTTGSSSMQPFHRVNSEEVCTLSDVSHKDVICPSGGTILQAMVLKGGHSDRKGTSNLSPTDGTAVLLSVTNSNRHISCSCEGGTVVLKLEVRQTDRQTDRSTSRDTHIQTHRQIDRERDKQRGI</sequence>
<dbReference type="Proteomes" id="UP000007635">
    <property type="component" value="Unassembled WGS sequence"/>
</dbReference>
<protein>
    <recommendedName>
        <fullName evidence="4">Interleukin-1 beta</fullName>
    </recommendedName>
</protein>
<feature type="region of interest" description="Disordered" evidence="1">
    <location>
        <begin position="186"/>
        <end position="217"/>
    </location>
</feature>
<dbReference type="Gene3D" id="2.80.10.50">
    <property type="match status" value="1"/>
</dbReference>
<evidence type="ECO:0000313" key="2">
    <source>
        <dbReference type="Ensembl" id="ENSGACP00000052538.1"/>
    </source>
</evidence>
<dbReference type="Ensembl" id="ENSGACT00000072663.1">
    <property type="protein sequence ID" value="ENSGACP00000052538.1"/>
    <property type="gene ID" value="ENSGACG00000024031.1"/>
</dbReference>
<accession>A0AAQ4QPX8</accession>
<evidence type="ECO:0000256" key="1">
    <source>
        <dbReference type="SAM" id="MobiDB-lite"/>
    </source>
</evidence>
<evidence type="ECO:0008006" key="4">
    <source>
        <dbReference type="Google" id="ProtNLM"/>
    </source>
</evidence>
<organism evidence="2 3">
    <name type="scientific">Gasterosteus aculeatus aculeatus</name>
    <name type="common">three-spined stickleback</name>
    <dbReference type="NCBI Taxonomy" id="481459"/>
    <lineage>
        <taxon>Eukaryota</taxon>
        <taxon>Metazoa</taxon>
        <taxon>Chordata</taxon>
        <taxon>Craniata</taxon>
        <taxon>Vertebrata</taxon>
        <taxon>Euteleostomi</taxon>
        <taxon>Actinopterygii</taxon>
        <taxon>Neopterygii</taxon>
        <taxon>Teleostei</taxon>
        <taxon>Neoteleostei</taxon>
        <taxon>Acanthomorphata</taxon>
        <taxon>Eupercaria</taxon>
        <taxon>Perciformes</taxon>
        <taxon>Cottioidei</taxon>
        <taxon>Gasterosteales</taxon>
        <taxon>Gasterosteidae</taxon>
        <taxon>Gasterosteus</taxon>
    </lineage>
</organism>